<reference evidence="2" key="1">
    <citation type="submission" date="2022-09" db="EMBL/GenBank/DDBJ databases">
        <authorList>
            <person name="Yuan C."/>
            <person name="Ke Z."/>
        </authorList>
    </citation>
    <scope>NUCLEOTIDE SEQUENCE</scope>
    <source>
        <strain evidence="2">LB-8</strain>
    </source>
</reference>
<reference evidence="2" key="2">
    <citation type="submission" date="2023-04" db="EMBL/GenBank/DDBJ databases">
        <title>Paracnuella aquatica gen. nov., sp. nov., a member of the family Chitinophagaceae isolated from a hot spring.</title>
        <authorList>
            <person name="Wang C."/>
        </authorList>
    </citation>
    <scope>NUCLEOTIDE SEQUENCE</scope>
    <source>
        <strain evidence="2">LB-8</strain>
    </source>
</reference>
<dbReference type="AlphaFoldDB" id="A0A9X3BG83"/>
<evidence type="ECO:0000313" key="3">
    <source>
        <dbReference type="Proteomes" id="UP001155483"/>
    </source>
</evidence>
<keyword evidence="3" id="KW-1185">Reference proteome</keyword>
<dbReference type="RefSeq" id="WP_279297904.1">
    <property type="nucleotide sequence ID" value="NZ_JAOTIF010000012.1"/>
</dbReference>
<dbReference type="EMBL" id="JAOTIF010000012">
    <property type="protein sequence ID" value="MCU7550464.1"/>
    <property type="molecule type" value="Genomic_DNA"/>
</dbReference>
<evidence type="ECO:0008006" key="4">
    <source>
        <dbReference type="Google" id="ProtNLM"/>
    </source>
</evidence>
<dbReference type="Proteomes" id="UP001155483">
    <property type="component" value="Unassembled WGS sequence"/>
</dbReference>
<dbReference type="PANTHER" id="PTHR11113:SF14">
    <property type="entry name" value="N-ACETYLGLUCOSAMINE-6-PHOSPHATE DEACETYLASE"/>
    <property type="match status" value="1"/>
</dbReference>
<dbReference type="PANTHER" id="PTHR11113">
    <property type="entry name" value="N-ACETYLGLUCOSAMINE-6-PHOSPHATE DEACETYLASE"/>
    <property type="match status" value="1"/>
</dbReference>
<accession>A0A9X3BG83</accession>
<organism evidence="2 3">
    <name type="scientific">Paraflavisolibacter caeni</name>
    <dbReference type="NCBI Taxonomy" id="2982496"/>
    <lineage>
        <taxon>Bacteria</taxon>
        <taxon>Pseudomonadati</taxon>
        <taxon>Bacteroidota</taxon>
        <taxon>Chitinophagia</taxon>
        <taxon>Chitinophagales</taxon>
        <taxon>Chitinophagaceae</taxon>
        <taxon>Paraflavisolibacter</taxon>
    </lineage>
</organism>
<dbReference type="SUPFAM" id="SSF51338">
    <property type="entry name" value="Composite domain of metallo-dependent hydrolases"/>
    <property type="match status" value="1"/>
</dbReference>
<sequence length="82" mass="8976">MRTAIVNGKVFTGEKVIDNVIIVIENGRVCAIEDSIPGDARVINLEGWNIAPGFIDIQINGGSKHYFFKGISLVTHLYNAMT</sequence>
<evidence type="ECO:0000313" key="2">
    <source>
        <dbReference type="EMBL" id="MCU7550464.1"/>
    </source>
</evidence>
<dbReference type="GO" id="GO:0006046">
    <property type="term" value="P:N-acetylglucosamine catabolic process"/>
    <property type="evidence" value="ECO:0007669"/>
    <property type="project" value="TreeGrafter"/>
</dbReference>
<gene>
    <name evidence="2" type="ORF">OCK74_15185</name>
</gene>
<protein>
    <recommendedName>
        <fullName evidence="4">N-acetylglucosamine-6-phosphate deacetylase</fullName>
    </recommendedName>
</protein>
<comment type="caution">
    <text evidence="2">The sequence shown here is derived from an EMBL/GenBank/DDBJ whole genome shotgun (WGS) entry which is preliminary data.</text>
</comment>
<dbReference type="Pfam" id="PF22643">
    <property type="entry name" value="NagA_N"/>
    <property type="match status" value="1"/>
</dbReference>
<keyword evidence="1" id="KW-0378">Hydrolase</keyword>
<name>A0A9X3BG83_9BACT</name>
<evidence type="ECO:0000256" key="1">
    <source>
        <dbReference type="ARBA" id="ARBA00022801"/>
    </source>
</evidence>
<dbReference type="Gene3D" id="2.30.40.10">
    <property type="entry name" value="Urease, subunit C, domain 1"/>
    <property type="match status" value="1"/>
</dbReference>
<dbReference type="GO" id="GO:0008448">
    <property type="term" value="F:N-acetylglucosamine-6-phosphate deacetylase activity"/>
    <property type="evidence" value="ECO:0007669"/>
    <property type="project" value="TreeGrafter"/>
</dbReference>
<proteinExistence type="predicted"/>
<dbReference type="InterPro" id="IPR011059">
    <property type="entry name" value="Metal-dep_hydrolase_composite"/>
</dbReference>